<name>A0A3A6QV36_9VIBR</name>
<dbReference type="InterPro" id="IPR027417">
    <property type="entry name" value="P-loop_NTPase"/>
</dbReference>
<dbReference type="RefSeq" id="WP_120035043.1">
    <property type="nucleotide sequence ID" value="NZ_QVMU01000032.1"/>
</dbReference>
<sequence length="131" mass="15240">MERRQTSNTTFSKYNVLAQQTYPMNIDNRDLNRLAGLSNSQQWILFTAECPRPNYAQFETHNISCKKIIQMRSSQRQSELEIVIKAIKSGNASAIIASDQIAAVDQDFLQELAFEYHCEVFFVESRRNQYH</sequence>
<keyword evidence="2" id="KW-1185">Reference proteome</keyword>
<gene>
    <name evidence="1" type="ORF">DZ860_21295</name>
</gene>
<evidence type="ECO:0008006" key="3">
    <source>
        <dbReference type="Google" id="ProtNLM"/>
    </source>
</evidence>
<organism evidence="1 2">
    <name type="scientific">Vibrio sinensis</name>
    <dbReference type="NCBI Taxonomy" id="2302434"/>
    <lineage>
        <taxon>Bacteria</taxon>
        <taxon>Pseudomonadati</taxon>
        <taxon>Pseudomonadota</taxon>
        <taxon>Gammaproteobacteria</taxon>
        <taxon>Vibrionales</taxon>
        <taxon>Vibrionaceae</taxon>
        <taxon>Vibrio</taxon>
    </lineage>
</organism>
<dbReference type="OrthoDB" id="5898548at2"/>
<evidence type="ECO:0000313" key="1">
    <source>
        <dbReference type="EMBL" id="RJX65775.1"/>
    </source>
</evidence>
<evidence type="ECO:0000313" key="2">
    <source>
        <dbReference type="Proteomes" id="UP000273252"/>
    </source>
</evidence>
<comment type="caution">
    <text evidence="1">The sequence shown here is derived from an EMBL/GenBank/DDBJ whole genome shotgun (WGS) entry which is preliminary data.</text>
</comment>
<protein>
    <recommendedName>
        <fullName evidence="3">50S ribosomal protein L7ae</fullName>
    </recommendedName>
</protein>
<dbReference type="AlphaFoldDB" id="A0A3A6QV36"/>
<proteinExistence type="predicted"/>
<dbReference type="Gene3D" id="3.40.50.300">
    <property type="entry name" value="P-loop containing nucleotide triphosphate hydrolases"/>
    <property type="match status" value="1"/>
</dbReference>
<dbReference type="EMBL" id="QVMU01000032">
    <property type="protein sequence ID" value="RJX65775.1"/>
    <property type="molecule type" value="Genomic_DNA"/>
</dbReference>
<accession>A0A3A6QV36</accession>
<dbReference type="Proteomes" id="UP000273252">
    <property type="component" value="Unassembled WGS sequence"/>
</dbReference>
<reference evidence="1 2" key="1">
    <citation type="submission" date="2018-08" db="EMBL/GenBank/DDBJ databases">
        <title>Vibrio isolated from the Eastern China Marginal Seas.</title>
        <authorList>
            <person name="Li Y."/>
        </authorList>
    </citation>
    <scope>NUCLEOTIDE SEQUENCE [LARGE SCALE GENOMIC DNA]</scope>
    <source>
        <strain evidence="1 2">BEI233</strain>
    </source>
</reference>